<keyword evidence="8" id="KW-1185">Reference proteome</keyword>
<dbReference type="PANTHER" id="PTHR31279:SF58">
    <property type="entry name" value="PROTEIN EXORDIUM-LIKE 2"/>
    <property type="match status" value="1"/>
</dbReference>
<reference evidence="7 8" key="1">
    <citation type="journal article" date="2018" name="Proc. Natl. Acad. Sci. U.S.A.">
        <title>Draft genome sequence of Camellia sinensis var. sinensis provides insights into the evolution of the tea genome and tea quality.</title>
        <authorList>
            <person name="Wei C."/>
            <person name="Yang H."/>
            <person name="Wang S."/>
            <person name="Zhao J."/>
            <person name="Liu C."/>
            <person name="Gao L."/>
            <person name="Xia E."/>
            <person name="Lu Y."/>
            <person name="Tai Y."/>
            <person name="She G."/>
            <person name="Sun J."/>
            <person name="Cao H."/>
            <person name="Tong W."/>
            <person name="Gao Q."/>
            <person name="Li Y."/>
            <person name="Deng W."/>
            <person name="Jiang X."/>
            <person name="Wang W."/>
            <person name="Chen Q."/>
            <person name="Zhang S."/>
            <person name="Li H."/>
            <person name="Wu J."/>
            <person name="Wang P."/>
            <person name="Li P."/>
            <person name="Shi C."/>
            <person name="Zheng F."/>
            <person name="Jian J."/>
            <person name="Huang B."/>
            <person name="Shan D."/>
            <person name="Shi M."/>
            <person name="Fang C."/>
            <person name="Yue Y."/>
            <person name="Li F."/>
            <person name="Li D."/>
            <person name="Wei S."/>
            <person name="Han B."/>
            <person name="Jiang C."/>
            <person name="Yin Y."/>
            <person name="Xia T."/>
            <person name="Zhang Z."/>
            <person name="Bennetzen J.L."/>
            <person name="Zhao S."/>
            <person name="Wan X."/>
        </authorList>
    </citation>
    <scope>NUCLEOTIDE SEQUENCE [LARGE SCALE GENOMIC DNA]</scope>
    <source>
        <strain evidence="8">cv. Shuchazao</strain>
        <tissue evidence="7">Leaf</tissue>
    </source>
</reference>
<comment type="similarity">
    <text evidence="5">Belongs to the EXORDIUM family.</text>
</comment>
<organism evidence="7 8">
    <name type="scientific">Camellia sinensis var. sinensis</name>
    <name type="common">China tea</name>
    <dbReference type="NCBI Taxonomy" id="542762"/>
    <lineage>
        <taxon>Eukaryota</taxon>
        <taxon>Viridiplantae</taxon>
        <taxon>Streptophyta</taxon>
        <taxon>Embryophyta</taxon>
        <taxon>Tracheophyta</taxon>
        <taxon>Spermatophyta</taxon>
        <taxon>Magnoliopsida</taxon>
        <taxon>eudicotyledons</taxon>
        <taxon>Gunneridae</taxon>
        <taxon>Pentapetalae</taxon>
        <taxon>asterids</taxon>
        <taxon>Ericales</taxon>
        <taxon>Theaceae</taxon>
        <taxon>Camellia</taxon>
    </lineage>
</organism>
<dbReference type="Proteomes" id="UP000306102">
    <property type="component" value="Unassembled WGS sequence"/>
</dbReference>
<comment type="caution">
    <text evidence="7">The sequence shown here is derived from an EMBL/GenBank/DDBJ whole genome shotgun (WGS) entry which is preliminary data.</text>
</comment>
<evidence type="ECO:0000256" key="6">
    <source>
        <dbReference type="SAM" id="SignalP"/>
    </source>
</evidence>
<evidence type="ECO:0000256" key="1">
    <source>
        <dbReference type="ARBA" id="ARBA00004271"/>
    </source>
</evidence>
<proteinExistence type="inferred from homology"/>
<keyword evidence="4 6" id="KW-0732">Signal</keyword>
<evidence type="ECO:0000313" key="8">
    <source>
        <dbReference type="Proteomes" id="UP000306102"/>
    </source>
</evidence>
<gene>
    <name evidence="7" type="ORF">TEA_002475</name>
</gene>
<dbReference type="PANTHER" id="PTHR31279">
    <property type="entry name" value="PROTEIN EXORDIUM-LIKE 5"/>
    <property type="match status" value="1"/>
</dbReference>
<protein>
    <recommendedName>
        <fullName evidence="9">Protein EXORDIUM-like 2</fullName>
    </recommendedName>
</protein>
<evidence type="ECO:0008006" key="9">
    <source>
        <dbReference type="Google" id="ProtNLM"/>
    </source>
</evidence>
<name>A0A4S4EHN2_CAMSN</name>
<dbReference type="PROSITE" id="PS51257">
    <property type="entry name" value="PROKAR_LIPOPROTEIN"/>
    <property type="match status" value="1"/>
</dbReference>
<evidence type="ECO:0000256" key="4">
    <source>
        <dbReference type="ARBA" id="ARBA00022729"/>
    </source>
</evidence>
<keyword evidence="3" id="KW-0964">Secreted</keyword>
<dbReference type="AlphaFoldDB" id="A0A4S4EHN2"/>
<keyword evidence="2" id="KW-0052">Apoplast</keyword>
<evidence type="ECO:0000256" key="3">
    <source>
        <dbReference type="ARBA" id="ARBA00022525"/>
    </source>
</evidence>
<dbReference type="Pfam" id="PF04674">
    <property type="entry name" value="Phi_1"/>
    <property type="match status" value="1"/>
</dbReference>
<evidence type="ECO:0000256" key="5">
    <source>
        <dbReference type="ARBA" id="ARBA00023591"/>
    </source>
</evidence>
<evidence type="ECO:0000256" key="2">
    <source>
        <dbReference type="ARBA" id="ARBA00022523"/>
    </source>
</evidence>
<evidence type="ECO:0000313" key="7">
    <source>
        <dbReference type="EMBL" id="THG15998.1"/>
    </source>
</evidence>
<sequence length="327" mass="35381">MAKMLENSFLLPFTMAIAFALLVSCSQGLNTSLDQPSSLVPSSTILNYHGGPLLTGPRTINIYLIWYGTFYLKDRTPITDFFASFNGLNPQPKESTVASWWNTILSYKDKVGKPVSSTFTLSKQLGDIQYSLGKNIKRAQIANYIKSKIDSKLLPLDPHGVYLVLTSKDVSVEQFCMSSCGFHGSIITTATKRRVVYAHVGDPFRQCPGLCSWPFALPAYGPPGQAALVAPNGVGTDGIIMNLATILAGAATNPFNSGYFQGDVLAPLEAVTACPGIFGPRAYPGYPGDLKVDKISRASYNAYGVNGRKFLLPAMWDPVQTNCKVLA</sequence>
<dbReference type="InterPro" id="IPR006766">
    <property type="entry name" value="EXORDIUM-like"/>
</dbReference>
<comment type="subcellular location">
    <subcellularLocation>
        <location evidence="1">Secreted</location>
        <location evidence="1">Extracellular space</location>
        <location evidence="1">Apoplast</location>
    </subcellularLocation>
</comment>
<feature type="signal peptide" evidence="6">
    <location>
        <begin position="1"/>
        <end position="28"/>
    </location>
</feature>
<feature type="chain" id="PRO_5020589878" description="Protein EXORDIUM-like 2" evidence="6">
    <location>
        <begin position="29"/>
        <end position="327"/>
    </location>
</feature>
<dbReference type="EMBL" id="SDRB02004356">
    <property type="protein sequence ID" value="THG15998.1"/>
    <property type="molecule type" value="Genomic_DNA"/>
</dbReference>
<dbReference type="GO" id="GO:0048046">
    <property type="term" value="C:apoplast"/>
    <property type="evidence" value="ECO:0007669"/>
    <property type="project" value="UniProtKB-SubCell"/>
</dbReference>
<accession>A0A4S4EHN2</accession>